<proteinExistence type="predicted"/>
<sequence length="92" mass="10670">MALPPSSLKGSTFITDKLKIYGVSAAKLSEALKKIGVSSEQATKNLAKFGVSPNLKELIKEYEQRAIKSKKRFKRFIKLRTWFVRWRHKIFR</sequence>
<name>A0A0F9ACV9_9ZZZZ</name>
<dbReference type="EMBL" id="LAZR01055455">
    <property type="protein sequence ID" value="KKK76329.1"/>
    <property type="molecule type" value="Genomic_DNA"/>
</dbReference>
<reference evidence="1" key="1">
    <citation type="journal article" date="2015" name="Nature">
        <title>Complex archaea that bridge the gap between prokaryotes and eukaryotes.</title>
        <authorList>
            <person name="Spang A."/>
            <person name="Saw J.H."/>
            <person name="Jorgensen S.L."/>
            <person name="Zaremba-Niedzwiedzka K."/>
            <person name="Martijn J."/>
            <person name="Lind A.E."/>
            <person name="van Eijk R."/>
            <person name="Schleper C."/>
            <person name="Guy L."/>
            <person name="Ettema T.J."/>
        </authorList>
    </citation>
    <scope>NUCLEOTIDE SEQUENCE</scope>
</reference>
<comment type="caution">
    <text evidence="1">The sequence shown here is derived from an EMBL/GenBank/DDBJ whole genome shotgun (WGS) entry which is preliminary data.</text>
</comment>
<protein>
    <submittedName>
        <fullName evidence="1">Uncharacterized protein</fullName>
    </submittedName>
</protein>
<gene>
    <name evidence="1" type="ORF">LCGC14_2864780</name>
</gene>
<dbReference type="AlphaFoldDB" id="A0A0F9ACV9"/>
<accession>A0A0F9ACV9</accession>
<evidence type="ECO:0000313" key="1">
    <source>
        <dbReference type="EMBL" id="KKK76329.1"/>
    </source>
</evidence>
<organism evidence="1">
    <name type="scientific">marine sediment metagenome</name>
    <dbReference type="NCBI Taxonomy" id="412755"/>
    <lineage>
        <taxon>unclassified sequences</taxon>
        <taxon>metagenomes</taxon>
        <taxon>ecological metagenomes</taxon>
    </lineage>
</organism>